<protein>
    <submittedName>
        <fullName evidence="1">Uncharacterized protein</fullName>
    </submittedName>
</protein>
<gene>
    <name evidence="1" type="ORF">BU202_08675</name>
</gene>
<organism evidence="1 2">
    <name type="scientific">Streptococcus cuniculi</name>
    <dbReference type="NCBI Taxonomy" id="1432788"/>
    <lineage>
        <taxon>Bacteria</taxon>
        <taxon>Bacillati</taxon>
        <taxon>Bacillota</taxon>
        <taxon>Bacilli</taxon>
        <taxon>Lactobacillales</taxon>
        <taxon>Streptococcaceae</taxon>
        <taxon>Streptococcus</taxon>
    </lineage>
</organism>
<evidence type="ECO:0000313" key="2">
    <source>
        <dbReference type="Proteomes" id="UP000186890"/>
    </source>
</evidence>
<dbReference type="RefSeq" id="WP_075105380.1">
    <property type="nucleotide sequence ID" value="NZ_MSJM01000007.1"/>
</dbReference>
<proteinExistence type="predicted"/>
<accession>A0A1Q8E6G3</accession>
<dbReference type="AlphaFoldDB" id="A0A1Q8E6G3"/>
<keyword evidence="2" id="KW-1185">Reference proteome</keyword>
<comment type="caution">
    <text evidence="1">The sequence shown here is derived from an EMBL/GenBank/DDBJ whole genome shotgun (WGS) entry which is preliminary data.</text>
</comment>
<reference evidence="2" key="1">
    <citation type="submission" date="2016-12" db="EMBL/GenBank/DDBJ databases">
        <authorList>
            <person name="Gulvik C.A."/>
        </authorList>
    </citation>
    <scope>NUCLEOTIDE SEQUENCE [LARGE SCALE GENOMIC DNA]</scope>
    <source>
        <strain evidence="2">NED12-00049-6B</strain>
    </source>
</reference>
<dbReference type="OrthoDB" id="2224814at2"/>
<dbReference type="EMBL" id="MSJM01000007">
    <property type="protein sequence ID" value="OLF47383.1"/>
    <property type="molecule type" value="Genomic_DNA"/>
</dbReference>
<sequence length="59" mass="6586">MATNEIEISNEQALMGTQLQIGKQVMMALLELHSDSNKSGIILPIKLNDIDFNVTIERD</sequence>
<evidence type="ECO:0000313" key="1">
    <source>
        <dbReference type="EMBL" id="OLF47383.1"/>
    </source>
</evidence>
<dbReference type="Proteomes" id="UP000186890">
    <property type="component" value="Unassembled WGS sequence"/>
</dbReference>
<name>A0A1Q8E6G3_9STRE</name>